<reference evidence="2 3" key="2">
    <citation type="submission" date="2008-10" db="EMBL/GenBank/DDBJ databases">
        <authorList>
            <person name="Fulton L."/>
            <person name="Clifton S."/>
            <person name="Fulton B."/>
            <person name="Xu J."/>
            <person name="Minx P."/>
            <person name="Pepin K.H."/>
            <person name="Johnson M."/>
            <person name="Thiruvilangam P."/>
            <person name="Bhonagiri V."/>
            <person name="Nash W.E."/>
            <person name="Mardis E.R."/>
            <person name="Wilson R.K."/>
        </authorList>
    </citation>
    <scope>NUCLEOTIDE SEQUENCE [LARGE SCALE GENOMIC DNA]</scope>
    <source>
        <strain evidence="2 3">DSM 13279</strain>
    </source>
</reference>
<organism evidence="2 3">
    <name type="scientific">Collinsella stercoris DSM 13279</name>
    <dbReference type="NCBI Taxonomy" id="445975"/>
    <lineage>
        <taxon>Bacteria</taxon>
        <taxon>Bacillati</taxon>
        <taxon>Actinomycetota</taxon>
        <taxon>Coriobacteriia</taxon>
        <taxon>Coriobacteriales</taxon>
        <taxon>Coriobacteriaceae</taxon>
        <taxon>Collinsella</taxon>
    </lineage>
</organism>
<accession>B6GA45</accession>
<sequence length="49" mass="5523">MTLRGLAGVRWHAVTRRPVSQRWRSFASERHAVGRPSRVSAPPPVGFLE</sequence>
<dbReference type="AlphaFoldDB" id="B6GA45"/>
<dbReference type="Proteomes" id="UP000003560">
    <property type="component" value="Unassembled WGS sequence"/>
</dbReference>
<evidence type="ECO:0000256" key="1">
    <source>
        <dbReference type="SAM" id="MobiDB-lite"/>
    </source>
</evidence>
<keyword evidence="3" id="KW-1185">Reference proteome</keyword>
<dbReference type="EMBL" id="ABXJ01000055">
    <property type="protein sequence ID" value="EEA90900.1"/>
    <property type="molecule type" value="Genomic_DNA"/>
</dbReference>
<evidence type="ECO:0000313" key="2">
    <source>
        <dbReference type="EMBL" id="EEA90900.1"/>
    </source>
</evidence>
<feature type="region of interest" description="Disordered" evidence="1">
    <location>
        <begin position="29"/>
        <end position="49"/>
    </location>
</feature>
<name>B6GA45_9ACTN</name>
<comment type="caution">
    <text evidence="2">The sequence shown here is derived from an EMBL/GenBank/DDBJ whole genome shotgun (WGS) entry which is preliminary data.</text>
</comment>
<dbReference type="HOGENOM" id="CLU_3134492_0_0_11"/>
<reference evidence="2 3" key="1">
    <citation type="submission" date="2008-10" db="EMBL/GenBank/DDBJ databases">
        <title>Draft genome sequence of Collinsella stercoris (DSM 13279).</title>
        <authorList>
            <person name="Sudarsanam P."/>
            <person name="Ley R."/>
            <person name="Guruge J."/>
            <person name="Turnbaugh P.J."/>
            <person name="Mahowald M."/>
            <person name="Liep D."/>
            <person name="Gordon J."/>
        </authorList>
    </citation>
    <scope>NUCLEOTIDE SEQUENCE [LARGE SCALE GENOMIC DNA]</scope>
    <source>
        <strain evidence="2 3">DSM 13279</strain>
    </source>
</reference>
<proteinExistence type="predicted"/>
<gene>
    <name evidence="2" type="ORF">COLSTE_00940</name>
</gene>
<evidence type="ECO:0000313" key="3">
    <source>
        <dbReference type="Proteomes" id="UP000003560"/>
    </source>
</evidence>
<protein>
    <submittedName>
        <fullName evidence="2">Uncharacterized protein</fullName>
    </submittedName>
</protein>